<accession>A0ABY5GBG0</accession>
<dbReference type="InterPro" id="IPR006076">
    <property type="entry name" value="FAD-dep_OxRdtase"/>
</dbReference>
<dbReference type="InterPro" id="IPR017715">
    <property type="entry name" value="NH2-phosphonate_OxRdtase"/>
</dbReference>
<dbReference type="PANTHER" id="PTHR13847:SF285">
    <property type="entry name" value="FAD DEPENDENT OXIDOREDUCTASE DOMAIN-CONTAINING PROTEIN"/>
    <property type="match status" value="1"/>
</dbReference>
<gene>
    <name evidence="3" type="ORF">NNL38_08995</name>
</gene>
<proteinExistence type="predicted"/>
<keyword evidence="4" id="KW-1185">Reference proteome</keyword>
<keyword evidence="1" id="KW-0560">Oxidoreductase</keyword>
<dbReference type="SUPFAM" id="SSF51905">
    <property type="entry name" value="FAD/NAD(P)-binding domain"/>
    <property type="match status" value="1"/>
</dbReference>
<evidence type="ECO:0000256" key="1">
    <source>
        <dbReference type="ARBA" id="ARBA00023002"/>
    </source>
</evidence>
<dbReference type="Gene3D" id="3.30.9.10">
    <property type="entry name" value="D-Amino Acid Oxidase, subunit A, domain 2"/>
    <property type="match status" value="1"/>
</dbReference>
<feature type="domain" description="FAD dependent oxidoreductase" evidence="2">
    <location>
        <begin position="35"/>
        <end position="398"/>
    </location>
</feature>
<dbReference type="EMBL" id="CP101508">
    <property type="protein sequence ID" value="UTV26513.1"/>
    <property type="molecule type" value="Genomic_DNA"/>
</dbReference>
<dbReference type="RefSeq" id="WP_255387724.1">
    <property type="nucleotide sequence ID" value="NZ_CP101508.1"/>
</dbReference>
<sequence length="470" mass="51446">MQKNHQACQPYWFAEAMKAESPASAKGLTHDIQTDVCIVGGGFTGLWTAINLKQQQPSLDVVVIEKGLCGSGASGRNGGCMLTWSTKYLSMKKLYGEEEAVRLVKASEQAVYEIEAFCQAHGIDAQLRRHGALYTATNAAQEGSLDPVLQALDAQEINSWQQWETEQVQQAAGSALHREGFYSPAAGSVQPAMLVRGLKQVAEKLGVKVYEHTPMEDINTDAPITITTPQADIFAGKVVLALNAWMVEKFPEFRRSIVLVSSDMAITKPIPDKLQQMGLADGKAVVDSRTFVHYYRTTPDGRLMLGKGGNHFSFANRVSPIFDQPSRYQSLLRRAFAGFFPSLADEPFATTWTGASDRSVTGLPFFGYFKDNHDVVYGLGYSGNGVAQTWIGGQILSSLVLEQDNAWRRCGLVSGPKGYFPPEPVRWSGAMLVRNAIRRKEAAEDAGLKPRWLDQQLAKFADAAGKADKG</sequence>
<organism evidence="3 4">
    <name type="scientific">Photobacterium atrarenae</name>
    <dbReference type="NCBI Taxonomy" id="865757"/>
    <lineage>
        <taxon>Bacteria</taxon>
        <taxon>Pseudomonadati</taxon>
        <taxon>Pseudomonadota</taxon>
        <taxon>Gammaproteobacteria</taxon>
        <taxon>Vibrionales</taxon>
        <taxon>Vibrionaceae</taxon>
        <taxon>Photobacterium</taxon>
    </lineage>
</organism>
<dbReference type="InterPro" id="IPR036188">
    <property type="entry name" value="FAD/NAD-bd_sf"/>
</dbReference>
<dbReference type="NCBIfam" id="TIGR03329">
    <property type="entry name" value="Phn_aa_oxid"/>
    <property type="match status" value="1"/>
</dbReference>
<dbReference type="Gene3D" id="3.50.50.60">
    <property type="entry name" value="FAD/NAD(P)-binding domain"/>
    <property type="match status" value="1"/>
</dbReference>
<evidence type="ECO:0000313" key="4">
    <source>
        <dbReference type="Proteomes" id="UP001057998"/>
    </source>
</evidence>
<name>A0ABY5GBG0_9GAMM</name>
<evidence type="ECO:0000259" key="2">
    <source>
        <dbReference type="Pfam" id="PF01266"/>
    </source>
</evidence>
<reference evidence="3" key="1">
    <citation type="submission" date="2022-07" db="EMBL/GenBank/DDBJ databases">
        <title>Genome sequencing of Photobacterium atrarenae GJH2-4.</title>
        <authorList>
            <person name="Park S.-J."/>
        </authorList>
    </citation>
    <scope>NUCLEOTIDE SEQUENCE</scope>
    <source>
        <strain evidence="3">GJH2-4</strain>
    </source>
</reference>
<dbReference type="PANTHER" id="PTHR13847">
    <property type="entry name" value="SARCOSINE DEHYDROGENASE-RELATED"/>
    <property type="match status" value="1"/>
</dbReference>
<evidence type="ECO:0000313" key="3">
    <source>
        <dbReference type="EMBL" id="UTV26513.1"/>
    </source>
</evidence>
<dbReference type="Proteomes" id="UP001057998">
    <property type="component" value="Chromosome 1"/>
</dbReference>
<dbReference type="Pfam" id="PF01266">
    <property type="entry name" value="DAO"/>
    <property type="match status" value="1"/>
</dbReference>
<protein>
    <submittedName>
        <fullName evidence="3">FAD-dependent oxidoreductase</fullName>
    </submittedName>
</protein>